<dbReference type="Pfam" id="PF07676">
    <property type="entry name" value="PD40"/>
    <property type="match status" value="3"/>
</dbReference>
<sequence length="963" mass="109425">MKKLFISLVFLSVVYAQPLRAPLTWAWTGRVHPELDWYTISTDNFNVHYHQDLEEIARRGALIAEDVLPTLLKQMELDSIPTIDIVFTAADEVANGFATPFYSTFIWVGQNDTAHRNEGKKWLEHVLPHELQHIVFFHRTRTWLPSPINLLVSEMPGWVVEGTAEYETENWRPYRADIQHKVHVLRNNMDEMDPHHDGFSKMLYWSDRFGDSTIVETLKWRNSLKIFRFPEAFKKATGITVSQFEEDWRRHMNTYYYGVRSQKEPMDEVGEVVSLPIKRMFSFMFSPDSSKIALMGLDDKHQRDMSLIIAERDTAAEREALEEAEAEKDTTKEKVKPKVLWKKKEVDFGRFHQFFSWSPNGRKIAYSKYHFGDNQSSIWDIRVYDIETGRGQWLTDTRRATYPIWSPDGKTMVYVSHRNGVANLYKMDSAGGEAESITSFSENTQILTPAWSPKGESIAFAKAGSDENLDLWLLDLQSGETNRLTEHVAVDILPVWAPDGASITFTSHRSGTPNIHTISLGDLDLMQNTDVGEAIIAFQRLPNDSTVYAMTLGDVDSVRIVKVWPKRTITTSPLSIMDSYTDWRKAHPEYQLEPVDFSSDIEIIEPKDYNFTKHLKHVTTMVLPDINTVGITQWIDGLGRHLFTVVGLTDFKTEEGSGLLLSYQNAQHGPLWSASYFFNTLPVYRPYDGSRYGLLETKNGLQLRLFHPFNRGESLSSNHIISSSVSLMDRQPMVSDSINWFTGEWFPREEKIYGEMPIPEAGREALFSLEYRWVDRRPHALNNLLPRKGKGLMLRAEKATSSVFGTFDYTRLTTDAFINIPAGPTAFFARIKGVVLSGAPPAHDYVGLTNDAPVYLSVPLGDLAASLSEFLPENHNPRGWTGTRLGNRLVFGTVEYRLPVIPKALSLALISDFGNVWNDGEEVDKLVMTAGVEGKLALGPIVLALGQAQTIDGWEDGGQPDRY</sequence>
<dbReference type="PANTHER" id="PTHR36842">
    <property type="entry name" value="PROTEIN TOLB HOMOLOG"/>
    <property type="match status" value="1"/>
</dbReference>
<keyword evidence="2" id="KW-0175">Coiled coil</keyword>
<protein>
    <recommendedName>
        <fullName evidence="4">Bacterial surface antigen (D15) domain-containing protein</fullName>
    </recommendedName>
</protein>
<evidence type="ECO:0000256" key="2">
    <source>
        <dbReference type="SAM" id="Coils"/>
    </source>
</evidence>
<gene>
    <name evidence="3" type="ORF">METZ01_LOCUS114283</name>
</gene>
<feature type="coiled-coil region" evidence="2">
    <location>
        <begin position="307"/>
        <end position="334"/>
    </location>
</feature>
<dbReference type="EMBL" id="UINC01014398">
    <property type="protein sequence ID" value="SVA61429.1"/>
    <property type="molecule type" value="Genomic_DNA"/>
</dbReference>
<comment type="similarity">
    <text evidence="1">Belongs to the TolB family.</text>
</comment>
<reference evidence="3" key="1">
    <citation type="submission" date="2018-05" db="EMBL/GenBank/DDBJ databases">
        <authorList>
            <person name="Lanie J.A."/>
            <person name="Ng W.-L."/>
            <person name="Kazmierczak K.M."/>
            <person name="Andrzejewski T.M."/>
            <person name="Davidsen T.M."/>
            <person name="Wayne K.J."/>
            <person name="Tettelin H."/>
            <person name="Glass J.I."/>
            <person name="Rusch D."/>
            <person name="Podicherti R."/>
            <person name="Tsui H.-C.T."/>
            <person name="Winkler M.E."/>
        </authorList>
    </citation>
    <scope>NUCLEOTIDE SEQUENCE</scope>
</reference>
<accession>A0A381X9K1</accession>
<dbReference type="PANTHER" id="PTHR36842:SF1">
    <property type="entry name" value="PROTEIN TOLB"/>
    <property type="match status" value="1"/>
</dbReference>
<name>A0A381X9K1_9ZZZZ</name>
<dbReference type="InterPro" id="IPR011042">
    <property type="entry name" value="6-blade_b-propeller_TolB-like"/>
</dbReference>
<proteinExistence type="inferred from homology"/>
<dbReference type="Gene3D" id="2.120.10.30">
    <property type="entry name" value="TolB, C-terminal domain"/>
    <property type="match status" value="2"/>
</dbReference>
<dbReference type="Gene3D" id="2.40.160.50">
    <property type="entry name" value="membrane protein fhac: a member of the omp85/tpsb transporter family"/>
    <property type="match status" value="1"/>
</dbReference>
<feature type="non-terminal residue" evidence="3">
    <location>
        <position position="963"/>
    </location>
</feature>
<dbReference type="SUPFAM" id="SSF82171">
    <property type="entry name" value="DPP6 N-terminal domain-like"/>
    <property type="match status" value="1"/>
</dbReference>
<organism evidence="3">
    <name type="scientific">marine metagenome</name>
    <dbReference type="NCBI Taxonomy" id="408172"/>
    <lineage>
        <taxon>unclassified sequences</taxon>
        <taxon>metagenomes</taxon>
        <taxon>ecological metagenomes</taxon>
    </lineage>
</organism>
<evidence type="ECO:0000313" key="3">
    <source>
        <dbReference type="EMBL" id="SVA61429.1"/>
    </source>
</evidence>
<dbReference type="InterPro" id="IPR011659">
    <property type="entry name" value="WD40"/>
</dbReference>
<dbReference type="AlphaFoldDB" id="A0A381X9K1"/>
<evidence type="ECO:0000256" key="1">
    <source>
        <dbReference type="ARBA" id="ARBA00009820"/>
    </source>
</evidence>
<evidence type="ECO:0008006" key="4">
    <source>
        <dbReference type="Google" id="ProtNLM"/>
    </source>
</evidence>